<comment type="caution">
    <text evidence="3">The sequence shown here is derived from an EMBL/GenBank/DDBJ whole genome shotgun (WGS) entry which is preliminary data.</text>
</comment>
<keyword evidence="4" id="KW-1185">Reference proteome</keyword>
<keyword evidence="1" id="KW-0732">Signal</keyword>
<dbReference type="InterPro" id="IPR036249">
    <property type="entry name" value="Thioredoxin-like_sf"/>
</dbReference>
<protein>
    <submittedName>
        <fullName evidence="3">Thioredoxin family protein</fullName>
    </submittedName>
</protein>
<proteinExistence type="predicted"/>
<name>A0A4R5DL46_9BACT</name>
<reference evidence="3 4" key="1">
    <citation type="submission" date="2019-03" db="EMBL/GenBank/DDBJ databases">
        <title>Dyadobacter AR-3-6 sp. nov., isolated from arctic soil.</title>
        <authorList>
            <person name="Chaudhary D.K."/>
        </authorList>
    </citation>
    <scope>NUCLEOTIDE SEQUENCE [LARGE SCALE GENOMIC DNA]</scope>
    <source>
        <strain evidence="3 4">AR-3-6</strain>
    </source>
</reference>
<dbReference type="Gene3D" id="3.40.30.10">
    <property type="entry name" value="Glutaredoxin"/>
    <property type="match status" value="1"/>
</dbReference>
<dbReference type="Pfam" id="PF13899">
    <property type="entry name" value="Thioredoxin_7"/>
    <property type="match status" value="1"/>
</dbReference>
<dbReference type="RefSeq" id="WP_131961200.1">
    <property type="nucleotide sequence ID" value="NZ_SMFL01000012.1"/>
</dbReference>
<evidence type="ECO:0000259" key="2">
    <source>
        <dbReference type="PROSITE" id="PS51352"/>
    </source>
</evidence>
<organism evidence="3 4">
    <name type="scientific">Dyadobacter psychrotolerans</name>
    <dbReference type="NCBI Taxonomy" id="2541721"/>
    <lineage>
        <taxon>Bacteria</taxon>
        <taxon>Pseudomonadati</taxon>
        <taxon>Bacteroidota</taxon>
        <taxon>Cytophagia</taxon>
        <taxon>Cytophagales</taxon>
        <taxon>Spirosomataceae</taxon>
        <taxon>Dyadobacter</taxon>
    </lineage>
</organism>
<sequence length="164" mass="18390">MKIKSLTFLLTLTLLSMAASAQKPIIYHPEADAKADIASAVQKAKKDGKHVLLQLGGNWCSWCILFDKLVNSNDTLKTFRDKNYEMVHVNFSPENKNEAVFASLGYPQRFGFPVFVILDGDGKRLHTQSSGYLEQGKGHDPKKVLEFFEAWTPAAIDPKNYKAK</sequence>
<evidence type="ECO:0000313" key="3">
    <source>
        <dbReference type="EMBL" id="TDE11353.1"/>
    </source>
</evidence>
<dbReference type="EMBL" id="SMFL01000012">
    <property type="protein sequence ID" value="TDE11353.1"/>
    <property type="molecule type" value="Genomic_DNA"/>
</dbReference>
<dbReference type="SUPFAM" id="SSF52833">
    <property type="entry name" value="Thioredoxin-like"/>
    <property type="match status" value="1"/>
</dbReference>
<accession>A0A4R5DL46</accession>
<feature type="chain" id="PRO_5020574894" evidence="1">
    <location>
        <begin position="22"/>
        <end position="164"/>
    </location>
</feature>
<dbReference type="PROSITE" id="PS51352">
    <property type="entry name" value="THIOREDOXIN_2"/>
    <property type="match status" value="1"/>
</dbReference>
<evidence type="ECO:0000256" key="1">
    <source>
        <dbReference type="SAM" id="SignalP"/>
    </source>
</evidence>
<feature type="signal peptide" evidence="1">
    <location>
        <begin position="1"/>
        <end position="21"/>
    </location>
</feature>
<dbReference type="AlphaFoldDB" id="A0A4R5DL46"/>
<dbReference type="InterPro" id="IPR013766">
    <property type="entry name" value="Thioredoxin_domain"/>
</dbReference>
<gene>
    <name evidence="3" type="ORF">E0F88_25930</name>
</gene>
<dbReference type="OrthoDB" id="195735at2"/>
<feature type="domain" description="Thioredoxin" evidence="2">
    <location>
        <begin position="17"/>
        <end position="153"/>
    </location>
</feature>
<dbReference type="Proteomes" id="UP000294850">
    <property type="component" value="Unassembled WGS sequence"/>
</dbReference>
<evidence type="ECO:0000313" key="4">
    <source>
        <dbReference type="Proteomes" id="UP000294850"/>
    </source>
</evidence>